<dbReference type="AlphaFoldDB" id="A0A6C2UAF8"/>
<protein>
    <submittedName>
        <fullName evidence="2">Uncharacterized protein</fullName>
    </submittedName>
</protein>
<proteinExistence type="predicted"/>
<keyword evidence="3" id="KW-1185">Reference proteome</keyword>
<sequence length="277" mass="31554">MEMEYLDDLGILLYGATILFALAIYFVKRRKPGRTILKINLGLLVIASVLTIGGNHYIYFGSTDPSSWKYYLRSFIYESVDTLLFSTGMLVFICTGFLISKRRSLASETPARREFKGWIPSEAVDPGPAFNLMRVSCIFLISCLCIAVIAFGKGVTEERYWHGPPIQLAEAWYGASVSYYCENMMITLDEDGSLYTRSGKVSLSQLDTVIANRTADKPRSIEDRINAEGQISKVEFIHDMVVHLRVNEHCRFEQVRELLRLLEKHKIQHGYFSVADY</sequence>
<feature type="transmembrane region" description="Helical" evidence="1">
    <location>
        <begin position="132"/>
        <end position="152"/>
    </location>
</feature>
<name>A0A6C2UAF8_PONDE</name>
<feature type="transmembrane region" description="Helical" evidence="1">
    <location>
        <begin position="6"/>
        <end position="27"/>
    </location>
</feature>
<keyword evidence="1" id="KW-0472">Membrane</keyword>
<organism evidence="2 3">
    <name type="scientific">Pontiella desulfatans</name>
    <dbReference type="NCBI Taxonomy" id="2750659"/>
    <lineage>
        <taxon>Bacteria</taxon>
        <taxon>Pseudomonadati</taxon>
        <taxon>Kiritimatiellota</taxon>
        <taxon>Kiritimatiellia</taxon>
        <taxon>Kiritimatiellales</taxon>
        <taxon>Pontiellaceae</taxon>
        <taxon>Pontiella</taxon>
    </lineage>
</organism>
<dbReference type="EMBL" id="CAAHFG010000004">
    <property type="protein sequence ID" value="VGO16843.1"/>
    <property type="molecule type" value="Genomic_DNA"/>
</dbReference>
<gene>
    <name evidence="2" type="ORF">PDESU_05435</name>
</gene>
<evidence type="ECO:0000313" key="3">
    <source>
        <dbReference type="Proteomes" id="UP000366872"/>
    </source>
</evidence>
<dbReference type="Proteomes" id="UP000366872">
    <property type="component" value="Unassembled WGS sequence"/>
</dbReference>
<feature type="transmembrane region" description="Helical" evidence="1">
    <location>
        <begin position="80"/>
        <end position="99"/>
    </location>
</feature>
<feature type="transmembrane region" description="Helical" evidence="1">
    <location>
        <begin position="39"/>
        <end position="60"/>
    </location>
</feature>
<keyword evidence="1" id="KW-0812">Transmembrane</keyword>
<keyword evidence="1" id="KW-1133">Transmembrane helix</keyword>
<reference evidence="2 3" key="1">
    <citation type="submission" date="2019-04" db="EMBL/GenBank/DDBJ databases">
        <authorList>
            <person name="Van Vliet M D."/>
        </authorList>
    </citation>
    <scope>NUCLEOTIDE SEQUENCE [LARGE SCALE GENOMIC DNA]</scope>
    <source>
        <strain evidence="2 3">F1</strain>
    </source>
</reference>
<evidence type="ECO:0000256" key="1">
    <source>
        <dbReference type="SAM" id="Phobius"/>
    </source>
</evidence>
<accession>A0A6C2UAF8</accession>
<dbReference type="RefSeq" id="WP_136082364.1">
    <property type="nucleotide sequence ID" value="NZ_CAAHFG010000004.1"/>
</dbReference>
<evidence type="ECO:0000313" key="2">
    <source>
        <dbReference type="EMBL" id="VGO16843.1"/>
    </source>
</evidence>